<protein>
    <recommendedName>
        <fullName evidence="1">Methyltransferase domain-containing protein</fullName>
    </recommendedName>
</protein>
<evidence type="ECO:0000313" key="3">
    <source>
        <dbReference type="Proteomes" id="UP000178606"/>
    </source>
</evidence>
<evidence type="ECO:0000259" key="1">
    <source>
        <dbReference type="Pfam" id="PF13649"/>
    </source>
</evidence>
<proteinExistence type="predicted"/>
<feature type="domain" description="Methyltransferase" evidence="1">
    <location>
        <begin position="42"/>
        <end position="80"/>
    </location>
</feature>
<dbReference type="Pfam" id="PF13649">
    <property type="entry name" value="Methyltransf_25"/>
    <property type="match status" value="1"/>
</dbReference>
<dbReference type="EMBL" id="MFKF01000310">
    <property type="protein sequence ID" value="OGG46491.1"/>
    <property type="molecule type" value="Genomic_DNA"/>
</dbReference>
<accession>A0A1F6CBX7</accession>
<reference evidence="2 3" key="1">
    <citation type="journal article" date="2016" name="Nat. Commun.">
        <title>Thousands of microbial genomes shed light on interconnected biogeochemical processes in an aquifer system.</title>
        <authorList>
            <person name="Anantharaman K."/>
            <person name="Brown C.T."/>
            <person name="Hug L.A."/>
            <person name="Sharon I."/>
            <person name="Castelle C.J."/>
            <person name="Probst A.J."/>
            <person name="Thomas B.C."/>
            <person name="Singh A."/>
            <person name="Wilkins M.J."/>
            <person name="Karaoz U."/>
            <person name="Brodie E.L."/>
            <person name="Williams K.H."/>
            <person name="Hubbard S.S."/>
            <person name="Banfield J.F."/>
        </authorList>
    </citation>
    <scope>NUCLEOTIDE SEQUENCE [LARGE SCALE GENOMIC DNA]</scope>
    <source>
        <strain evidence="3">RIFCSPLOWO2_12_FULL_64_10</strain>
    </source>
</reference>
<dbReference type="Gene3D" id="3.40.50.150">
    <property type="entry name" value="Vaccinia Virus protein VP39"/>
    <property type="match status" value="1"/>
</dbReference>
<dbReference type="Proteomes" id="UP000178606">
    <property type="component" value="Unassembled WGS sequence"/>
</dbReference>
<dbReference type="InterPro" id="IPR041698">
    <property type="entry name" value="Methyltransf_25"/>
</dbReference>
<dbReference type="AlphaFoldDB" id="A0A1F6CBX7"/>
<dbReference type="InterPro" id="IPR029063">
    <property type="entry name" value="SAM-dependent_MTases_sf"/>
</dbReference>
<comment type="caution">
    <text evidence="2">The sequence shown here is derived from an EMBL/GenBank/DDBJ whole genome shotgun (WGS) entry which is preliminary data.</text>
</comment>
<gene>
    <name evidence="2" type="ORF">A3F84_21430</name>
</gene>
<organism evidence="2 3">
    <name type="scientific">Handelsmanbacteria sp. (strain RIFCSPLOWO2_12_FULL_64_10)</name>
    <dbReference type="NCBI Taxonomy" id="1817868"/>
    <lineage>
        <taxon>Bacteria</taxon>
        <taxon>Candidatus Handelsmaniibacteriota</taxon>
    </lineage>
</organism>
<name>A0A1F6CBX7_HANXR</name>
<sequence length="84" mass="9421">MQDPYSEFALRYDLFSDPFGQANPTEASFLGRLFDQKGVRRVLDCACGTGQHLHLMHELGRECVGSDISEAMLKQATATLWQRG</sequence>
<evidence type="ECO:0000313" key="2">
    <source>
        <dbReference type="EMBL" id="OGG46491.1"/>
    </source>
</evidence>
<dbReference type="CDD" id="cd02440">
    <property type="entry name" value="AdoMet_MTases"/>
    <property type="match status" value="1"/>
</dbReference>
<dbReference type="SUPFAM" id="SSF53335">
    <property type="entry name" value="S-adenosyl-L-methionine-dependent methyltransferases"/>
    <property type="match status" value="1"/>
</dbReference>